<dbReference type="Proteomes" id="UP000054010">
    <property type="component" value="Unassembled WGS sequence"/>
</dbReference>
<dbReference type="InterPro" id="IPR020843">
    <property type="entry name" value="ER"/>
</dbReference>
<organism evidence="2 3">
    <name type="scientific">Oscillochloris trichoides DG-6</name>
    <dbReference type="NCBI Taxonomy" id="765420"/>
    <lineage>
        <taxon>Bacteria</taxon>
        <taxon>Bacillati</taxon>
        <taxon>Chloroflexota</taxon>
        <taxon>Chloroflexia</taxon>
        <taxon>Chloroflexales</taxon>
        <taxon>Chloroflexineae</taxon>
        <taxon>Oscillochloridaceae</taxon>
        <taxon>Oscillochloris</taxon>
    </lineage>
</organism>
<dbReference type="InterPro" id="IPR052711">
    <property type="entry name" value="Zinc_ADH-like"/>
</dbReference>
<dbReference type="Gene3D" id="3.40.50.720">
    <property type="entry name" value="NAD(P)-binding Rossmann-like Domain"/>
    <property type="match status" value="1"/>
</dbReference>
<evidence type="ECO:0000313" key="2">
    <source>
        <dbReference type="EMBL" id="EFO80961.1"/>
    </source>
</evidence>
<dbReference type="CDD" id="cd08276">
    <property type="entry name" value="MDR7"/>
    <property type="match status" value="1"/>
</dbReference>
<gene>
    <name evidence="2" type="ORF">OSCT_1192</name>
</gene>
<dbReference type="GO" id="GO:0016491">
    <property type="term" value="F:oxidoreductase activity"/>
    <property type="evidence" value="ECO:0007669"/>
    <property type="project" value="InterPro"/>
</dbReference>
<dbReference type="AlphaFoldDB" id="E1ICZ1"/>
<dbReference type="EMBL" id="ADVR01000033">
    <property type="protein sequence ID" value="EFO80961.1"/>
    <property type="molecule type" value="Genomic_DNA"/>
</dbReference>
<evidence type="ECO:0000259" key="1">
    <source>
        <dbReference type="SMART" id="SM00829"/>
    </source>
</evidence>
<dbReference type="PANTHER" id="PTHR45033:SF2">
    <property type="entry name" value="ZINC-TYPE ALCOHOL DEHYDROGENASE-LIKE PROTEIN C1773.06C"/>
    <property type="match status" value="1"/>
</dbReference>
<dbReference type="Pfam" id="PF08240">
    <property type="entry name" value="ADH_N"/>
    <property type="match status" value="1"/>
</dbReference>
<dbReference type="HOGENOM" id="CLU_026673_3_4_0"/>
<name>E1ICZ1_9CHLR</name>
<evidence type="ECO:0000313" key="3">
    <source>
        <dbReference type="Proteomes" id="UP000054010"/>
    </source>
</evidence>
<dbReference type="eggNOG" id="COG0604">
    <property type="taxonomic scope" value="Bacteria"/>
</dbReference>
<proteinExistence type="predicted"/>
<comment type="caution">
    <text evidence="2">The sequence shown here is derived from an EMBL/GenBank/DDBJ whole genome shotgun (WGS) entry which is preliminary data.</text>
</comment>
<dbReference type="SUPFAM" id="SSF51735">
    <property type="entry name" value="NAD(P)-binding Rossmann-fold domains"/>
    <property type="match status" value="1"/>
</dbReference>
<dbReference type="Gene3D" id="3.90.180.10">
    <property type="entry name" value="Medium-chain alcohol dehydrogenases, catalytic domain"/>
    <property type="match status" value="1"/>
</dbReference>
<dbReference type="InterPro" id="IPR011032">
    <property type="entry name" value="GroES-like_sf"/>
</dbReference>
<dbReference type="SMART" id="SM00829">
    <property type="entry name" value="PKS_ER"/>
    <property type="match status" value="1"/>
</dbReference>
<protein>
    <submittedName>
        <fullName evidence="2">Alcohol dehydrogenase zinc-binding domain protein</fullName>
    </submittedName>
</protein>
<feature type="domain" description="Enoyl reductase (ER)" evidence="1">
    <location>
        <begin position="25"/>
        <end position="349"/>
    </location>
</feature>
<reference evidence="2 3" key="1">
    <citation type="journal article" date="2011" name="J. Bacteriol.">
        <title>Draft genome sequence of the anoxygenic filamentous phototrophic bacterium Oscillochloris trichoides subsp. DG-6.</title>
        <authorList>
            <person name="Kuznetsov B.B."/>
            <person name="Ivanovsky R.N."/>
            <person name="Keppen O.I."/>
            <person name="Sukhacheva M.V."/>
            <person name="Bumazhkin B.K."/>
            <person name="Patutina E.O."/>
            <person name="Beletsky A.V."/>
            <person name="Mardanov A.V."/>
            <person name="Baslerov R.V."/>
            <person name="Panteleeva A.N."/>
            <person name="Kolganova T.V."/>
            <person name="Ravin N.V."/>
            <person name="Skryabin K.G."/>
        </authorList>
    </citation>
    <scope>NUCLEOTIDE SEQUENCE [LARGE SCALE GENOMIC DNA]</scope>
    <source>
        <strain evidence="2 3">DG-6</strain>
    </source>
</reference>
<keyword evidence="3" id="KW-1185">Reference proteome</keyword>
<dbReference type="STRING" id="765420.OSCT_1192"/>
<dbReference type="InterPro" id="IPR013149">
    <property type="entry name" value="ADH-like_C"/>
</dbReference>
<dbReference type="Pfam" id="PF00107">
    <property type="entry name" value="ADH_zinc_N"/>
    <property type="match status" value="1"/>
</dbReference>
<accession>E1ICZ1</accession>
<dbReference type="SUPFAM" id="SSF50129">
    <property type="entry name" value="GroES-like"/>
    <property type="match status" value="1"/>
</dbReference>
<dbReference type="InterPro" id="IPR013154">
    <property type="entry name" value="ADH-like_N"/>
</dbReference>
<dbReference type="PANTHER" id="PTHR45033">
    <property type="match status" value="1"/>
</dbReference>
<dbReference type="InterPro" id="IPR036291">
    <property type="entry name" value="NAD(P)-bd_dom_sf"/>
</dbReference>
<sequence>MVMRTLVYNEGVPTMRVFQLEGGWSADHLVIAERPMPEPGPGQIVLRMRAASLNYRDTVVIQRGYGSQTGQLPLVPVSDGVGEVVALGAGVSRVQIGDRVCPMFSPNWIGGRPTAARLGATLGGPLNGVMQEYMLIDAEGVALAPPHLSDVEAATLPCAALTAWSALVTEGKIEPGDRVLIQGTGGVSLFALQFAKMLGAFTIVTSSSSEKLERARALGADATLSYRETPEWGRSVRDIAGGDGVDHIVEVGGQQTLPQSLRAIRPGGTISMIGVLSGPSMEARLGLIVTRQVRLQGITVGSRDSFEAMARAISQHQLRPVVDRVFTFEELPQALTYLVSGAHFGKVCITHG</sequence>